<evidence type="ECO:0000256" key="1">
    <source>
        <dbReference type="ARBA" id="ARBA00022553"/>
    </source>
</evidence>
<dbReference type="InterPro" id="IPR050595">
    <property type="entry name" value="Bact_response_regulator"/>
</dbReference>
<evidence type="ECO:0000313" key="7">
    <source>
        <dbReference type="EMBL" id="HEC06363.1"/>
    </source>
</evidence>
<evidence type="ECO:0000259" key="5">
    <source>
        <dbReference type="PROSITE" id="PS50110"/>
    </source>
</evidence>
<feature type="modified residue" description="4-aspartylphosphate" evidence="4">
    <location>
        <position position="35"/>
    </location>
</feature>
<keyword evidence="2" id="KW-0902">Two-component regulatory system</keyword>
<evidence type="ECO:0000256" key="3">
    <source>
        <dbReference type="PROSITE-ProRule" id="PRU00110"/>
    </source>
</evidence>
<dbReference type="SMART" id="SM00448">
    <property type="entry name" value="REC"/>
    <property type="match status" value="1"/>
</dbReference>
<dbReference type="AlphaFoldDB" id="A0A831W818"/>
<feature type="domain" description="HPt" evidence="6">
    <location>
        <begin position="142"/>
        <end position="228"/>
    </location>
</feature>
<organism evidence="7">
    <name type="scientific">Thiolapillus brandeum</name>
    <dbReference type="NCBI Taxonomy" id="1076588"/>
    <lineage>
        <taxon>Bacteria</taxon>
        <taxon>Pseudomonadati</taxon>
        <taxon>Pseudomonadota</taxon>
        <taxon>Gammaproteobacteria</taxon>
        <taxon>Chromatiales</taxon>
        <taxon>Sedimenticolaceae</taxon>
        <taxon>Thiolapillus</taxon>
    </lineage>
</organism>
<dbReference type="GO" id="GO:0000160">
    <property type="term" value="P:phosphorelay signal transduction system"/>
    <property type="evidence" value="ECO:0007669"/>
    <property type="project" value="UniProtKB-KW"/>
</dbReference>
<feature type="modified residue" description="Phosphohistidine" evidence="3">
    <location>
        <position position="181"/>
    </location>
</feature>
<dbReference type="Proteomes" id="UP000886339">
    <property type="component" value="Unassembled WGS sequence"/>
</dbReference>
<keyword evidence="1 4" id="KW-0597">Phosphoprotein</keyword>
<proteinExistence type="predicted"/>
<dbReference type="SUPFAM" id="SSF47226">
    <property type="entry name" value="Histidine-containing phosphotransfer domain, HPT domain"/>
    <property type="match status" value="1"/>
</dbReference>
<protein>
    <submittedName>
        <fullName evidence="7">Response regulator</fullName>
    </submittedName>
</protein>
<dbReference type="Gene3D" id="3.40.50.2300">
    <property type="match status" value="1"/>
</dbReference>
<evidence type="ECO:0000259" key="6">
    <source>
        <dbReference type="PROSITE" id="PS50894"/>
    </source>
</evidence>
<gene>
    <name evidence="7" type="ORF">ENJ12_05910</name>
</gene>
<reference evidence="7" key="1">
    <citation type="journal article" date="2020" name="mSystems">
        <title>Genome- and Community-Level Interaction Insights into Carbon Utilization and Element Cycling Functions of Hydrothermarchaeota in Hydrothermal Sediment.</title>
        <authorList>
            <person name="Zhou Z."/>
            <person name="Liu Y."/>
            <person name="Xu W."/>
            <person name="Pan J."/>
            <person name="Luo Z.H."/>
            <person name="Li M."/>
        </authorList>
    </citation>
    <scope>NUCLEOTIDE SEQUENCE [LARGE SCALE GENOMIC DNA]</scope>
    <source>
        <strain evidence="7">HyVt-458</strain>
    </source>
</reference>
<dbReference type="PANTHER" id="PTHR44591">
    <property type="entry name" value="STRESS RESPONSE REGULATOR PROTEIN 1"/>
    <property type="match status" value="1"/>
</dbReference>
<evidence type="ECO:0000256" key="4">
    <source>
        <dbReference type="PROSITE-ProRule" id="PRU00169"/>
    </source>
</evidence>
<dbReference type="PANTHER" id="PTHR44591:SF3">
    <property type="entry name" value="RESPONSE REGULATORY DOMAIN-CONTAINING PROTEIN"/>
    <property type="match status" value="1"/>
</dbReference>
<evidence type="ECO:0000256" key="2">
    <source>
        <dbReference type="ARBA" id="ARBA00023012"/>
    </source>
</evidence>
<dbReference type="CDD" id="cd00088">
    <property type="entry name" value="HPT"/>
    <property type="match status" value="1"/>
</dbReference>
<feature type="domain" description="Response regulatory" evidence="5">
    <location>
        <begin position="1"/>
        <end position="103"/>
    </location>
</feature>
<dbReference type="Gene3D" id="1.20.120.160">
    <property type="entry name" value="HPT domain"/>
    <property type="match status" value="1"/>
</dbReference>
<name>A0A831W818_9GAMM</name>
<feature type="non-terminal residue" evidence="7">
    <location>
        <position position="1"/>
    </location>
</feature>
<sequence>SKMLSNAGHRVVETDSGESFLEAVEAEDFDLALVDMHMPDMNGIETFQMYRFAHASDEAIPFVVITADVTEATRTACQDAGIETILSKPIDSRQVFDTIERLTSGRNRIPSEEEAVAASAPLDDLPMVDTGKVEELRSLDTGTELVERIMECFMEDAGDTLIHMRKAVESRDYFGMKDLAHALRGSAANVGLLQVQAASEQLELQPEADFMQLHPGQIDQLEELVQESAHQLSVQFGLEKPRPELRVVS</sequence>
<dbReference type="InterPro" id="IPR001789">
    <property type="entry name" value="Sig_transdc_resp-reg_receiver"/>
</dbReference>
<dbReference type="EMBL" id="DRLF01000212">
    <property type="protein sequence ID" value="HEC06363.1"/>
    <property type="molecule type" value="Genomic_DNA"/>
</dbReference>
<accession>A0A831W818</accession>
<dbReference type="Pfam" id="PF00072">
    <property type="entry name" value="Response_reg"/>
    <property type="match status" value="1"/>
</dbReference>
<dbReference type="PROSITE" id="PS50894">
    <property type="entry name" value="HPT"/>
    <property type="match status" value="1"/>
</dbReference>
<dbReference type="GO" id="GO:0004672">
    <property type="term" value="F:protein kinase activity"/>
    <property type="evidence" value="ECO:0007669"/>
    <property type="project" value="UniProtKB-ARBA"/>
</dbReference>
<dbReference type="InterPro" id="IPR036641">
    <property type="entry name" value="HPT_dom_sf"/>
</dbReference>
<dbReference type="Pfam" id="PF01627">
    <property type="entry name" value="Hpt"/>
    <property type="match status" value="1"/>
</dbReference>
<comment type="caution">
    <text evidence="7">The sequence shown here is derived from an EMBL/GenBank/DDBJ whole genome shotgun (WGS) entry which is preliminary data.</text>
</comment>
<dbReference type="PROSITE" id="PS50110">
    <property type="entry name" value="RESPONSE_REGULATORY"/>
    <property type="match status" value="1"/>
</dbReference>
<dbReference type="InterPro" id="IPR011006">
    <property type="entry name" value="CheY-like_superfamily"/>
</dbReference>
<dbReference type="CDD" id="cd17546">
    <property type="entry name" value="REC_hyHK_CKI1_RcsC-like"/>
    <property type="match status" value="1"/>
</dbReference>
<dbReference type="SUPFAM" id="SSF52172">
    <property type="entry name" value="CheY-like"/>
    <property type="match status" value="1"/>
</dbReference>
<dbReference type="InterPro" id="IPR008207">
    <property type="entry name" value="Sig_transdc_His_kin_Hpt_dom"/>
</dbReference>